<keyword evidence="1" id="KW-1133">Transmembrane helix</keyword>
<proteinExistence type="predicted"/>
<evidence type="ECO:0000256" key="1">
    <source>
        <dbReference type="SAM" id="Phobius"/>
    </source>
</evidence>
<accession>A0ABU3P7S8</accession>
<dbReference type="Proteomes" id="UP001246372">
    <property type="component" value="Unassembled WGS sequence"/>
</dbReference>
<name>A0ABU3P7S8_9BURK</name>
<keyword evidence="3" id="KW-1185">Reference proteome</keyword>
<protein>
    <submittedName>
        <fullName evidence="2">Uncharacterized protein</fullName>
    </submittedName>
</protein>
<feature type="transmembrane region" description="Helical" evidence="1">
    <location>
        <begin position="21"/>
        <end position="37"/>
    </location>
</feature>
<organism evidence="2 3">
    <name type="scientific">Roseateles aquae</name>
    <dbReference type="NCBI Taxonomy" id="3077235"/>
    <lineage>
        <taxon>Bacteria</taxon>
        <taxon>Pseudomonadati</taxon>
        <taxon>Pseudomonadota</taxon>
        <taxon>Betaproteobacteria</taxon>
        <taxon>Burkholderiales</taxon>
        <taxon>Sphaerotilaceae</taxon>
        <taxon>Roseateles</taxon>
    </lineage>
</organism>
<evidence type="ECO:0000313" key="2">
    <source>
        <dbReference type="EMBL" id="MDT8998622.1"/>
    </source>
</evidence>
<comment type="caution">
    <text evidence="2">The sequence shown here is derived from an EMBL/GenBank/DDBJ whole genome shotgun (WGS) entry which is preliminary data.</text>
</comment>
<dbReference type="RefSeq" id="WP_315649044.1">
    <property type="nucleotide sequence ID" value="NZ_JAVXZY010000001.1"/>
</dbReference>
<keyword evidence="1" id="KW-0812">Transmembrane</keyword>
<gene>
    <name evidence="2" type="ORF">RQP53_04985</name>
</gene>
<dbReference type="EMBL" id="JAVXZY010000001">
    <property type="protein sequence ID" value="MDT8998622.1"/>
    <property type="molecule type" value="Genomic_DNA"/>
</dbReference>
<reference evidence="2" key="1">
    <citation type="submission" date="2023-09" db="EMBL/GenBank/DDBJ databases">
        <title>Paucibacter sp. APW11 Genome sequencing and assembly.</title>
        <authorList>
            <person name="Kim I."/>
        </authorList>
    </citation>
    <scope>NUCLEOTIDE SEQUENCE</scope>
    <source>
        <strain evidence="2">APW11</strain>
    </source>
</reference>
<sequence>MTAADDFFRQRPRTRLQRLRWLLPVALVAGTALWVFGPKGYSVEITGKRWQLDIEIERIIEESSSAWCDEMPPGARVLSRRLVSDPRGQRPAPAEHCRYSAPEWRKWRIATRKGPASETPQWPDLELSDIAPPALGAEQPGKRHSYYELLLHDSNGRDWACLQPRADWQRWTTGARFYLQIDRFGTANCASLPAPR</sequence>
<keyword evidence="1" id="KW-0472">Membrane</keyword>
<evidence type="ECO:0000313" key="3">
    <source>
        <dbReference type="Proteomes" id="UP001246372"/>
    </source>
</evidence>